<evidence type="ECO:0000313" key="2">
    <source>
        <dbReference type="Proteomes" id="UP000571950"/>
    </source>
</evidence>
<gene>
    <name evidence="1" type="ORF">GGR43_000009</name>
</gene>
<sequence>MEPLTVTIEGTRQLTGLGNTKIFELLASGHLKRVKVGRRTLVTIQSIRALIERGYS</sequence>
<dbReference type="EMBL" id="JACIDT010000001">
    <property type="protein sequence ID" value="MBB3924315.1"/>
    <property type="molecule type" value="Genomic_DNA"/>
</dbReference>
<evidence type="ECO:0000313" key="1">
    <source>
        <dbReference type="EMBL" id="MBB3924315.1"/>
    </source>
</evidence>
<accession>A0A7W6FN29</accession>
<dbReference type="AlphaFoldDB" id="A0A7W6FN29"/>
<organism evidence="1 2">
    <name type="scientific">Sphingobium jiangsuense</name>
    <dbReference type="NCBI Taxonomy" id="870476"/>
    <lineage>
        <taxon>Bacteria</taxon>
        <taxon>Pseudomonadati</taxon>
        <taxon>Pseudomonadota</taxon>
        <taxon>Alphaproteobacteria</taxon>
        <taxon>Sphingomonadales</taxon>
        <taxon>Sphingomonadaceae</taxon>
        <taxon>Sphingobium</taxon>
    </lineage>
</organism>
<evidence type="ECO:0008006" key="3">
    <source>
        <dbReference type="Google" id="ProtNLM"/>
    </source>
</evidence>
<proteinExistence type="predicted"/>
<protein>
    <recommendedName>
        <fullName evidence="3">Excisionase</fullName>
    </recommendedName>
</protein>
<reference evidence="1 2" key="1">
    <citation type="submission" date="2020-08" db="EMBL/GenBank/DDBJ databases">
        <title>Genomic Encyclopedia of Type Strains, Phase IV (KMG-IV): sequencing the most valuable type-strain genomes for metagenomic binning, comparative biology and taxonomic classification.</title>
        <authorList>
            <person name="Goeker M."/>
        </authorList>
    </citation>
    <scope>NUCLEOTIDE SEQUENCE [LARGE SCALE GENOMIC DNA]</scope>
    <source>
        <strain evidence="1 2">DSM 26189</strain>
    </source>
</reference>
<comment type="caution">
    <text evidence="1">The sequence shown here is derived from an EMBL/GenBank/DDBJ whole genome shotgun (WGS) entry which is preliminary data.</text>
</comment>
<dbReference type="Proteomes" id="UP000571950">
    <property type="component" value="Unassembled WGS sequence"/>
</dbReference>
<keyword evidence="2" id="KW-1185">Reference proteome</keyword>
<name>A0A7W6FN29_9SPHN</name>